<sequence>GTDKYKTYQLRFSPAILDHSLEVQNKEFAEAAVRLF</sequence>
<comment type="caution">
    <text evidence="1">The sequence shown here is derived from an EMBL/GenBank/DDBJ whole genome shotgun (WGS) entry which is preliminary data.</text>
</comment>
<proteinExistence type="predicted"/>
<feature type="non-terminal residue" evidence="1">
    <location>
        <position position="36"/>
    </location>
</feature>
<protein>
    <submittedName>
        <fullName evidence="1">Uncharacterized protein</fullName>
    </submittedName>
</protein>
<reference evidence="1" key="1">
    <citation type="submission" date="2021-06" db="EMBL/GenBank/DDBJ databases">
        <authorList>
            <person name="Hodson N. C."/>
            <person name="Mongue J. A."/>
            <person name="Jaron S. K."/>
        </authorList>
    </citation>
    <scope>NUCLEOTIDE SEQUENCE</scope>
</reference>
<evidence type="ECO:0000313" key="2">
    <source>
        <dbReference type="Proteomes" id="UP000708208"/>
    </source>
</evidence>
<keyword evidence="2" id="KW-1185">Reference proteome</keyword>
<evidence type="ECO:0000313" key="1">
    <source>
        <dbReference type="EMBL" id="CAG7815045.1"/>
    </source>
</evidence>
<organism evidence="1 2">
    <name type="scientific">Allacma fusca</name>
    <dbReference type="NCBI Taxonomy" id="39272"/>
    <lineage>
        <taxon>Eukaryota</taxon>
        <taxon>Metazoa</taxon>
        <taxon>Ecdysozoa</taxon>
        <taxon>Arthropoda</taxon>
        <taxon>Hexapoda</taxon>
        <taxon>Collembola</taxon>
        <taxon>Symphypleona</taxon>
        <taxon>Sminthuridae</taxon>
        <taxon>Allacma</taxon>
    </lineage>
</organism>
<accession>A0A8J2KIE0</accession>
<name>A0A8J2KIE0_9HEXA</name>
<gene>
    <name evidence="1" type="ORF">AFUS01_LOCUS25750</name>
</gene>
<dbReference type="AlphaFoldDB" id="A0A8J2KIE0"/>
<dbReference type="Proteomes" id="UP000708208">
    <property type="component" value="Unassembled WGS sequence"/>
</dbReference>
<dbReference type="EMBL" id="CAJVCH010334056">
    <property type="protein sequence ID" value="CAG7815045.1"/>
    <property type="molecule type" value="Genomic_DNA"/>
</dbReference>